<protein>
    <submittedName>
        <fullName evidence="4">Alpha/beta hydrolase</fullName>
    </submittedName>
</protein>
<evidence type="ECO:0000259" key="3">
    <source>
        <dbReference type="Pfam" id="PF20434"/>
    </source>
</evidence>
<reference evidence="4 5" key="1">
    <citation type="submission" date="2018-09" db="EMBL/GenBank/DDBJ databases">
        <title>Arachidicoccus sp. nov., a bacterium isolated from soil.</title>
        <authorList>
            <person name="Weon H.-Y."/>
            <person name="Kwon S.-W."/>
            <person name="Lee S.A."/>
        </authorList>
    </citation>
    <scope>NUCLEOTIDE SEQUENCE [LARGE SCALE GENOMIC DNA]</scope>
    <source>
        <strain evidence="4 5">KIS59-12</strain>
    </source>
</reference>
<dbReference type="Gene3D" id="3.40.50.1820">
    <property type="entry name" value="alpha/beta hydrolase"/>
    <property type="match status" value="1"/>
</dbReference>
<gene>
    <name evidence="4" type="ORF">D6B99_06600</name>
</gene>
<dbReference type="EMBL" id="CP032489">
    <property type="protein sequence ID" value="AYD47309.1"/>
    <property type="molecule type" value="Genomic_DNA"/>
</dbReference>
<accession>A0A386HNU9</accession>
<dbReference type="InterPro" id="IPR050300">
    <property type="entry name" value="GDXG_lipolytic_enzyme"/>
</dbReference>
<keyword evidence="1 4" id="KW-0378">Hydrolase</keyword>
<evidence type="ECO:0000256" key="1">
    <source>
        <dbReference type="ARBA" id="ARBA00022801"/>
    </source>
</evidence>
<sequence length="326" mass="37112">MKKLIICLSALLIMFKLSAQQHKEWRTGIRDTSYNSKKDYRQNLKKYPFINLVTDKPISSVFEKRNLIYAMLGNRVLHIDAFIPKNRKKNTPAIIIVHGGGWRSGDRSQHIPLAQHLAEKGIASFTVEYRLSTEAFYPAAVYDLKAAVRWLRSNATIFHIDPNEISILGFSAGGELAAFVGVTNGLKKFEGQEGNSGQSSKVNSVIDIDGTLSFVHPDAWETQNPKVIGASAWWIGCPRTERIDLWTEASPLTYAERNTVPFLFLNSSIVRMHAGRDDFKKIMDQHKVYTEIITFPNTPHSFCLYEPWFPKVVDDITKYINKIYNK</sequence>
<organism evidence="4 5">
    <name type="scientific">Arachidicoccus soli</name>
    <dbReference type="NCBI Taxonomy" id="2341117"/>
    <lineage>
        <taxon>Bacteria</taxon>
        <taxon>Pseudomonadati</taxon>
        <taxon>Bacteroidota</taxon>
        <taxon>Chitinophagia</taxon>
        <taxon>Chitinophagales</taxon>
        <taxon>Chitinophagaceae</taxon>
        <taxon>Arachidicoccus</taxon>
    </lineage>
</organism>
<dbReference type="GO" id="GO:0016787">
    <property type="term" value="F:hydrolase activity"/>
    <property type="evidence" value="ECO:0007669"/>
    <property type="project" value="UniProtKB-KW"/>
</dbReference>
<evidence type="ECO:0000313" key="4">
    <source>
        <dbReference type="EMBL" id="AYD47309.1"/>
    </source>
</evidence>
<dbReference type="OrthoDB" id="9777975at2"/>
<dbReference type="InterPro" id="IPR049492">
    <property type="entry name" value="BD-FAE-like_dom"/>
</dbReference>
<dbReference type="InterPro" id="IPR029058">
    <property type="entry name" value="AB_hydrolase_fold"/>
</dbReference>
<dbReference type="Proteomes" id="UP000266118">
    <property type="component" value="Chromosome"/>
</dbReference>
<name>A0A386HNU9_9BACT</name>
<evidence type="ECO:0000256" key="2">
    <source>
        <dbReference type="SAM" id="SignalP"/>
    </source>
</evidence>
<feature type="domain" description="BD-FAE-like" evidence="3">
    <location>
        <begin position="80"/>
        <end position="266"/>
    </location>
</feature>
<keyword evidence="5" id="KW-1185">Reference proteome</keyword>
<feature type="signal peptide" evidence="2">
    <location>
        <begin position="1"/>
        <end position="19"/>
    </location>
</feature>
<proteinExistence type="predicted"/>
<dbReference type="SUPFAM" id="SSF53474">
    <property type="entry name" value="alpha/beta-Hydrolases"/>
    <property type="match status" value="1"/>
</dbReference>
<dbReference type="PANTHER" id="PTHR48081">
    <property type="entry name" value="AB HYDROLASE SUPERFAMILY PROTEIN C4A8.06C"/>
    <property type="match status" value="1"/>
</dbReference>
<dbReference type="KEGG" id="ark:D6B99_06600"/>
<evidence type="ECO:0000313" key="5">
    <source>
        <dbReference type="Proteomes" id="UP000266118"/>
    </source>
</evidence>
<keyword evidence="2" id="KW-0732">Signal</keyword>
<dbReference type="PANTHER" id="PTHR48081:SF13">
    <property type="entry name" value="ALPHA_BETA HYDROLASE"/>
    <property type="match status" value="1"/>
</dbReference>
<dbReference type="Pfam" id="PF20434">
    <property type="entry name" value="BD-FAE"/>
    <property type="match status" value="1"/>
</dbReference>
<feature type="chain" id="PRO_5017385200" evidence="2">
    <location>
        <begin position="20"/>
        <end position="326"/>
    </location>
</feature>
<dbReference type="RefSeq" id="WP_119986290.1">
    <property type="nucleotide sequence ID" value="NZ_CP032489.1"/>
</dbReference>
<dbReference type="AlphaFoldDB" id="A0A386HNU9"/>